<dbReference type="KEGG" id="rec:RHECIAT_CH0004217"/>
<dbReference type="InterPro" id="IPR036428">
    <property type="entry name" value="PCD_sf"/>
</dbReference>
<dbReference type="PANTHER" id="PTHR12599">
    <property type="entry name" value="PTERIN-4-ALPHA-CARBINOLAMINE DEHYDRATASE"/>
    <property type="match status" value="1"/>
</dbReference>
<proteinExistence type="inferred from homology"/>
<dbReference type="GO" id="GO:0008124">
    <property type="term" value="F:4-alpha-hydroxytetrahydrobiopterin dehydratase activity"/>
    <property type="evidence" value="ECO:0007669"/>
    <property type="project" value="UniProtKB-UniRule"/>
</dbReference>
<name>B3PQZ2_RHIE6</name>
<evidence type="ECO:0000256" key="4">
    <source>
        <dbReference type="HAMAP-Rule" id="MF_00434"/>
    </source>
</evidence>
<dbReference type="HOGENOM" id="CLU_081974_3_2_5"/>
<keyword evidence="3 4" id="KW-0456">Lyase</keyword>
<dbReference type="InterPro" id="IPR001533">
    <property type="entry name" value="Pterin_deHydtase"/>
</dbReference>
<dbReference type="EC" id="4.2.1.96" evidence="4"/>
<dbReference type="SUPFAM" id="SSF55248">
    <property type="entry name" value="PCD-like"/>
    <property type="match status" value="1"/>
</dbReference>
<dbReference type="PANTHER" id="PTHR12599:SF0">
    <property type="entry name" value="PTERIN-4-ALPHA-CARBINOLAMINE DEHYDRATASE"/>
    <property type="match status" value="1"/>
</dbReference>
<protein>
    <recommendedName>
        <fullName evidence="4">Putative pterin-4-alpha-carbinolamine dehydratase</fullName>
        <shortName evidence="4">PHS</shortName>
        <ecNumber evidence="4">4.2.1.96</ecNumber>
    </recommendedName>
    <alternativeName>
        <fullName evidence="4">4-alpha-hydroxy-tetrahydropterin dehydratase</fullName>
    </alternativeName>
    <alternativeName>
        <fullName evidence="4">Pterin carbinolamine dehydratase</fullName>
        <shortName evidence="4">PCD</shortName>
    </alternativeName>
</protein>
<accession>B3PQZ2</accession>
<dbReference type="EMBL" id="CP001074">
    <property type="protein sequence ID" value="ACE93146.1"/>
    <property type="molecule type" value="Genomic_DNA"/>
</dbReference>
<dbReference type="Gene3D" id="3.30.1360.20">
    <property type="entry name" value="Transcriptional coactivator/pterin dehydratase"/>
    <property type="match status" value="1"/>
</dbReference>
<evidence type="ECO:0000256" key="3">
    <source>
        <dbReference type="ARBA" id="ARBA00023239"/>
    </source>
</evidence>
<dbReference type="CDD" id="cd00914">
    <property type="entry name" value="PCD_DCoH_subfamily_b"/>
    <property type="match status" value="1"/>
</dbReference>
<evidence type="ECO:0000256" key="1">
    <source>
        <dbReference type="ARBA" id="ARBA00001554"/>
    </source>
</evidence>
<comment type="similarity">
    <text evidence="2 4">Belongs to the pterin-4-alpha-carbinolamine dehydratase family.</text>
</comment>
<dbReference type="HAMAP" id="MF_00434">
    <property type="entry name" value="Pterin_4_alpha"/>
    <property type="match status" value="1"/>
</dbReference>
<gene>
    <name evidence="5" type="primary">pcbD</name>
    <name evidence="5" type="ordered locus">RHECIAT_CH0004217</name>
</gene>
<dbReference type="Pfam" id="PF01329">
    <property type="entry name" value="Pterin_4a"/>
    <property type="match status" value="1"/>
</dbReference>
<organism evidence="5 6">
    <name type="scientific">Rhizobium etli (strain CIAT 652)</name>
    <dbReference type="NCBI Taxonomy" id="491916"/>
    <lineage>
        <taxon>Bacteria</taxon>
        <taxon>Pseudomonadati</taxon>
        <taxon>Pseudomonadota</taxon>
        <taxon>Alphaproteobacteria</taxon>
        <taxon>Hyphomicrobiales</taxon>
        <taxon>Rhizobiaceae</taxon>
        <taxon>Rhizobium/Agrobacterium group</taxon>
        <taxon>Rhizobium</taxon>
    </lineage>
</organism>
<dbReference type="Proteomes" id="UP000008817">
    <property type="component" value="Chromosome"/>
</dbReference>
<evidence type="ECO:0000313" key="6">
    <source>
        <dbReference type="Proteomes" id="UP000008817"/>
    </source>
</evidence>
<evidence type="ECO:0000313" key="5">
    <source>
        <dbReference type="EMBL" id="ACE93146.1"/>
    </source>
</evidence>
<evidence type="ECO:0000256" key="2">
    <source>
        <dbReference type="ARBA" id="ARBA00006472"/>
    </source>
</evidence>
<dbReference type="NCBIfam" id="NF002017">
    <property type="entry name" value="PRK00823.1-2"/>
    <property type="match status" value="1"/>
</dbReference>
<dbReference type="NCBIfam" id="NF002018">
    <property type="entry name" value="PRK00823.1-3"/>
    <property type="match status" value="1"/>
</dbReference>
<reference evidence="5 6" key="1">
    <citation type="submission" date="2008-04" db="EMBL/GenBank/DDBJ databases">
        <title>Genome diversity and DNA divergence of Rhizobium etli.</title>
        <authorList>
            <person name="Gonzalez V."/>
            <person name="Acosta J.L."/>
            <person name="Santamaria R.I."/>
            <person name="Bustos P."/>
            <person name="Hernandez-Gonzalez I.L."/>
            <person name="Fernandez J.L."/>
            <person name="Diaz R."/>
            <person name="Flores M."/>
            <person name="Mora J."/>
            <person name="Palacios R."/>
            <person name="Davila G."/>
        </authorList>
    </citation>
    <scope>NUCLEOTIDE SEQUENCE [LARGE SCALE GENOMIC DNA]</scope>
    <source>
        <strain evidence="5 6">CIAT 652</strain>
    </source>
</reference>
<comment type="catalytic activity">
    <reaction evidence="1 4">
        <text>(4aS,6R)-4a-hydroxy-L-erythro-5,6,7,8-tetrahydrobiopterin = (6R)-L-erythro-6,7-dihydrobiopterin + H2O</text>
        <dbReference type="Rhea" id="RHEA:11920"/>
        <dbReference type="ChEBI" id="CHEBI:15377"/>
        <dbReference type="ChEBI" id="CHEBI:15642"/>
        <dbReference type="ChEBI" id="CHEBI:43120"/>
        <dbReference type="EC" id="4.2.1.96"/>
    </reaction>
</comment>
<dbReference type="GO" id="GO:0006729">
    <property type="term" value="P:tetrahydrobiopterin biosynthetic process"/>
    <property type="evidence" value="ECO:0007669"/>
    <property type="project" value="InterPro"/>
</dbReference>
<sequence length="112" mass="12573">MDLSEEPEEHGMKWERLERAAVEAELAGLAGWALNDAASSISKTFKFSNFIEAFGFMTEAAITAEKLNHHPEWFNVYSRVDVTLNTHDSGGLTELDFKLAKAMEKAAARRLR</sequence>
<dbReference type="AlphaFoldDB" id="B3PQZ2"/>
<dbReference type="eggNOG" id="COG2154">
    <property type="taxonomic scope" value="Bacteria"/>
</dbReference>